<feature type="compositionally biased region" description="Low complexity" evidence="4">
    <location>
        <begin position="812"/>
        <end position="836"/>
    </location>
</feature>
<reference evidence="6 7" key="1">
    <citation type="journal article" date="2016" name="PLoS Pathog.">
        <title>Biosynthesis of antibiotic leucinostatins in bio-control fungus Purpureocillium lilacinum and their inhibition on phytophthora revealed by genome mining.</title>
        <authorList>
            <person name="Wang G."/>
            <person name="Liu Z."/>
            <person name="Lin R."/>
            <person name="Li E."/>
            <person name="Mao Z."/>
            <person name="Ling J."/>
            <person name="Yang Y."/>
            <person name="Yin W.B."/>
            <person name="Xie B."/>
        </authorList>
    </citation>
    <scope>NUCLEOTIDE SEQUENCE [LARGE SCALE GENOMIC DNA]</scope>
    <source>
        <strain evidence="6">170</strain>
    </source>
</reference>
<dbReference type="Pfam" id="PF07989">
    <property type="entry name" value="Cnn_1N"/>
    <property type="match status" value="1"/>
</dbReference>
<dbReference type="GeneID" id="28846860"/>
<feature type="domain" description="Centrosomin N-terminal motif 1" evidence="5">
    <location>
        <begin position="94"/>
        <end position="160"/>
    </location>
</feature>
<evidence type="ECO:0000259" key="5">
    <source>
        <dbReference type="Pfam" id="PF07989"/>
    </source>
</evidence>
<feature type="coiled-coil region" evidence="3">
    <location>
        <begin position="122"/>
        <end position="177"/>
    </location>
</feature>
<feature type="compositionally biased region" description="Polar residues" evidence="4">
    <location>
        <begin position="68"/>
        <end position="83"/>
    </location>
</feature>
<keyword evidence="7" id="KW-1185">Reference proteome</keyword>
<dbReference type="InterPro" id="IPR012943">
    <property type="entry name" value="Cnn_1N"/>
</dbReference>
<feature type="region of interest" description="Disordered" evidence="4">
    <location>
        <begin position="614"/>
        <end position="860"/>
    </location>
</feature>
<feature type="compositionally biased region" description="Polar residues" evidence="4">
    <location>
        <begin position="450"/>
        <end position="461"/>
    </location>
</feature>
<dbReference type="EMBL" id="LSBJ02000002">
    <property type="protein sequence ID" value="OAQ70977.1"/>
    <property type="molecule type" value="Genomic_DNA"/>
</dbReference>
<feature type="compositionally biased region" description="Low complexity" evidence="4">
    <location>
        <begin position="722"/>
        <end position="737"/>
    </location>
</feature>
<feature type="compositionally biased region" description="Polar residues" evidence="4">
    <location>
        <begin position="739"/>
        <end position="762"/>
    </location>
</feature>
<keyword evidence="3" id="KW-0175">Coiled coil</keyword>
<feature type="region of interest" description="Disordered" evidence="4">
    <location>
        <begin position="1"/>
        <end position="91"/>
    </location>
</feature>
<sequence length="860" mass="93787">MSRPTPPLSRQESIESARQPALSSFLQEKLQRERRTESERLNQSQSSLPRSNPDMGGSVDLGRAPNSPLKTTSDVNRPQSSAGIDQGKKKGLGVKEMEKVISTLHKQNFDLKLELYHRRERQTTLEERVDALESDKQRIEEINDKLLIELEKRDKAVEEAVAMIVNLEAKVDQLFRERTMVQHIENEGFFCPRDYDLGYKTPVPQGVGPDVGRMEDDAKVINRMPSFLSDHSETTQNLRNVYLGSKASMLSLTRVAEGSPEADNMQALGSPTLSVLSESSFVSVYGRKENGNQAATDVDETLVLDEADSTFINEANEEQPPRKHTRSVSSGKKGGSRVSSAGQFQSITDVIAGSPLQRLERLDMSYGNRREQVGPQGQTKDSVRVQHLSDSKPAGSRSLKQDKRDALRRVTTDGQGGVRLNDQVLPPTPDTISSSTLNRFKDSHDAFSQQDLNEENSNGVTLNPLGELGRSQGDDRYLVMPNGPPEEADSWASPSKPTLESLFAHRGPAITRPRSADESTASHRRGKGWDSDDDDDSDAHSLQSSLDIWMRESAQPSRNKSRVSPDLFGFPTESSKGSWAAPTMFGPNGAGTDSAQVPPGFDYMRDLFSVRQGLFAGAAPPPPNRRSSLHARTGSTSEAASQGTSSQAGDQAPQSTARRRSYHSRQNSVDLGRRDDMRTPVQRDQFAPPPQPHSDQKPKHYPPISGQQHGARAGLNRLFRRSTSGAPPTPTPESATPVEGSSSEQFKNFSSMGVPSWANRSSAVEDERSGATPPPIMFNPRQGRRNTMGAEGELEKPTVQDLGRSKTPGPAPAAAAAATSTTVPSVDVDSSPAAGPSGTGGRRRWLPGFTRTSNLKNKSG</sequence>
<evidence type="ECO:0000256" key="2">
    <source>
        <dbReference type="ARBA" id="ARBA00022490"/>
    </source>
</evidence>
<feature type="region of interest" description="Disordered" evidence="4">
    <location>
        <begin position="366"/>
        <end position="437"/>
    </location>
</feature>
<dbReference type="RefSeq" id="XP_018147514.1">
    <property type="nucleotide sequence ID" value="XM_018282866.1"/>
</dbReference>
<dbReference type="GO" id="GO:0005815">
    <property type="term" value="C:microtubule organizing center"/>
    <property type="evidence" value="ECO:0007669"/>
    <property type="project" value="InterPro"/>
</dbReference>
<feature type="compositionally biased region" description="Polar residues" evidence="4">
    <location>
        <begin position="633"/>
        <end position="656"/>
    </location>
</feature>
<evidence type="ECO:0000256" key="3">
    <source>
        <dbReference type="SAM" id="Coils"/>
    </source>
</evidence>
<dbReference type="STRING" id="1380566.A0A179FZY5"/>
<comment type="caution">
    <text evidence="6">The sequence shown here is derived from an EMBL/GenBank/DDBJ whole genome shotgun (WGS) entry which is preliminary data.</text>
</comment>
<organism evidence="6 7">
    <name type="scientific">Pochonia chlamydosporia 170</name>
    <dbReference type="NCBI Taxonomy" id="1380566"/>
    <lineage>
        <taxon>Eukaryota</taxon>
        <taxon>Fungi</taxon>
        <taxon>Dikarya</taxon>
        <taxon>Ascomycota</taxon>
        <taxon>Pezizomycotina</taxon>
        <taxon>Sordariomycetes</taxon>
        <taxon>Hypocreomycetidae</taxon>
        <taxon>Hypocreales</taxon>
        <taxon>Clavicipitaceae</taxon>
        <taxon>Pochonia</taxon>
    </lineage>
</organism>
<evidence type="ECO:0000256" key="4">
    <source>
        <dbReference type="SAM" id="MobiDB-lite"/>
    </source>
</evidence>
<feature type="region of interest" description="Disordered" evidence="4">
    <location>
        <begin position="450"/>
        <end position="601"/>
    </location>
</feature>
<evidence type="ECO:0000256" key="1">
    <source>
        <dbReference type="ARBA" id="ARBA00004496"/>
    </source>
</evidence>
<accession>A0A179FZY5</accession>
<evidence type="ECO:0000313" key="7">
    <source>
        <dbReference type="Proteomes" id="UP000078397"/>
    </source>
</evidence>
<gene>
    <name evidence="6" type="ORF">VFPPC_03357</name>
</gene>
<dbReference type="Proteomes" id="UP000078397">
    <property type="component" value="Unassembled WGS sequence"/>
</dbReference>
<feature type="compositionally biased region" description="Basic and acidic residues" evidence="4">
    <location>
        <begin position="399"/>
        <end position="411"/>
    </location>
</feature>
<feature type="region of interest" description="Disordered" evidence="4">
    <location>
        <begin position="312"/>
        <end position="341"/>
    </location>
</feature>
<keyword evidence="2" id="KW-0963">Cytoplasm</keyword>
<feature type="compositionally biased region" description="Basic and acidic residues" evidence="4">
    <location>
        <begin position="29"/>
        <end position="40"/>
    </location>
</feature>
<dbReference type="KEGG" id="pchm:VFPPC_03357"/>
<dbReference type="AlphaFoldDB" id="A0A179FZY5"/>
<evidence type="ECO:0000313" key="6">
    <source>
        <dbReference type="EMBL" id="OAQ70977.1"/>
    </source>
</evidence>
<proteinExistence type="predicted"/>
<feature type="compositionally biased region" description="Polar residues" evidence="4">
    <location>
        <begin position="850"/>
        <end position="860"/>
    </location>
</feature>
<feature type="compositionally biased region" description="Low complexity" evidence="4">
    <location>
        <begin position="327"/>
        <end position="340"/>
    </location>
</feature>
<protein>
    <submittedName>
        <fullName evidence="6">Microtubule associated domain-containing protein</fullName>
    </submittedName>
</protein>
<comment type="subcellular location">
    <subcellularLocation>
        <location evidence="1">Cytoplasm</location>
    </subcellularLocation>
</comment>
<feature type="compositionally biased region" description="Polar residues" evidence="4">
    <location>
        <begin position="8"/>
        <end position="26"/>
    </location>
</feature>
<name>A0A179FZY5_METCM</name>
<feature type="compositionally biased region" description="Polar residues" evidence="4">
    <location>
        <begin position="41"/>
        <end position="50"/>
    </location>
</feature>
<dbReference type="GO" id="GO:0005737">
    <property type="term" value="C:cytoplasm"/>
    <property type="evidence" value="ECO:0007669"/>
    <property type="project" value="UniProtKB-SubCell"/>
</dbReference>
<feature type="compositionally biased region" description="Basic and acidic residues" evidence="4">
    <location>
        <begin position="381"/>
        <end position="390"/>
    </location>
</feature>
<dbReference type="OrthoDB" id="10251744at2759"/>